<accession>A0A367L5C4</accession>
<comment type="caution">
    <text evidence="1">The sequence shown here is derived from an EMBL/GenBank/DDBJ whole genome shotgun (WGS) entry which is preliminary data.</text>
</comment>
<organism evidence="1 2">
    <name type="scientific">Ophiocordyceps polyrhachis-furcata BCC 54312</name>
    <dbReference type="NCBI Taxonomy" id="1330021"/>
    <lineage>
        <taxon>Eukaryota</taxon>
        <taxon>Fungi</taxon>
        <taxon>Dikarya</taxon>
        <taxon>Ascomycota</taxon>
        <taxon>Pezizomycotina</taxon>
        <taxon>Sordariomycetes</taxon>
        <taxon>Hypocreomycetidae</taxon>
        <taxon>Hypocreales</taxon>
        <taxon>Ophiocordycipitaceae</taxon>
        <taxon>Ophiocordyceps</taxon>
    </lineage>
</organism>
<protein>
    <submittedName>
        <fullName evidence="1">Uncharacterized protein</fullName>
    </submittedName>
</protein>
<dbReference type="STRING" id="1330021.A0A367L5C4"/>
<dbReference type="Proteomes" id="UP000253664">
    <property type="component" value="Unassembled WGS sequence"/>
</dbReference>
<evidence type="ECO:0000313" key="2">
    <source>
        <dbReference type="Proteomes" id="UP000253664"/>
    </source>
</evidence>
<keyword evidence="2" id="KW-1185">Reference proteome</keyword>
<reference evidence="1 2" key="1">
    <citation type="journal article" date="2015" name="BMC Genomics">
        <title>Insights from the genome of Ophiocordyceps polyrhachis-furcata to pathogenicity and host specificity in insect fungi.</title>
        <authorList>
            <person name="Wichadakul D."/>
            <person name="Kobmoo N."/>
            <person name="Ingsriswang S."/>
            <person name="Tangphatsornruang S."/>
            <person name="Chantasingh D."/>
            <person name="Luangsa-ard J.J."/>
            <person name="Eurwilaichitr L."/>
        </authorList>
    </citation>
    <scope>NUCLEOTIDE SEQUENCE [LARGE SCALE GENOMIC DNA]</scope>
    <source>
        <strain evidence="1 2">BCC 54312</strain>
    </source>
</reference>
<sequence length="185" mass="19361">MVTISSVSHRFLNMTTTSFVTKTDAAPSDSAVSFPPNVKINISQDVKVKIERYMDRFVGNETGSRTIPDSVIMPPQSKILEMVKLAAKVEDQGESRLTSGHVSPASSASRSIISNQLLEIFASASVSIQNSGCGSGACSVQVSSNYGSSPASSAPSAGDGVNSIWASAEVRVGQVDEDPEACEAE</sequence>
<dbReference type="AlphaFoldDB" id="A0A367L5C4"/>
<dbReference type="OrthoDB" id="4927717at2759"/>
<proteinExistence type="predicted"/>
<evidence type="ECO:0000313" key="1">
    <source>
        <dbReference type="EMBL" id="RCI09636.1"/>
    </source>
</evidence>
<gene>
    <name evidence="1" type="ORF">L249_4160</name>
</gene>
<name>A0A367L5C4_9HYPO</name>
<dbReference type="EMBL" id="LKCN02000014">
    <property type="protein sequence ID" value="RCI09636.1"/>
    <property type="molecule type" value="Genomic_DNA"/>
</dbReference>